<dbReference type="RefSeq" id="WP_072576718.1">
    <property type="nucleotide sequence ID" value="NZ_LWHB01000093.1"/>
</dbReference>
<dbReference type="NCBIfam" id="NF003816">
    <property type="entry name" value="PRK05406.1-5"/>
    <property type="match status" value="1"/>
</dbReference>
<evidence type="ECO:0000313" key="2">
    <source>
        <dbReference type="Proteomes" id="UP000254601"/>
    </source>
</evidence>
<organism evidence="1 2">
    <name type="scientific">Suttonella ornithocola</name>
    <dbReference type="NCBI Taxonomy" id="279832"/>
    <lineage>
        <taxon>Bacteria</taxon>
        <taxon>Pseudomonadati</taxon>
        <taxon>Pseudomonadota</taxon>
        <taxon>Gammaproteobacteria</taxon>
        <taxon>Cardiobacteriales</taxon>
        <taxon>Cardiobacteriaceae</taxon>
        <taxon>Suttonella</taxon>
    </lineage>
</organism>
<gene>
    <name evidence="1" type="ORF">NCTC13337_01043</name>
</gene>
<protein>
    <submittedName>
        <fullName evidence="1">LamB/YcsF family protein</fullName>
    </submittedName>
</protein>
<accession>A0A380MRS7</accession>
<dbReference type="InterPro" id="IPR005501">
    <property type="entry name" value="LamB/YcsF/PxpA-like"/>
</dbReference>
<keyword evidence="2" id="KW-1185">Reference proteome</keyword>
<evidence type="ECO:0000313" key="1">
    <source>
        <dbReference type="EMBL" id="SUO95012.1"/>
    </source>
</evidence>
<proteinExistence type="predicted"/>
<dbReference type="GO" id="GO:0005975">
    <property type="term" value="P:carbohydrate metabolic process"/>
    <property type="evidence" value="ECO:0007669"/>
    <property type="project" value="InterPro"/>
</dbReference>
<dbReference type="PANTHER" id="PTHR30292:SF0">
    <property type="entry name" value="5-OXOPROLINASE SUBUNIT A"/>
    <property type="match status" value="1"/>
</dbReference>
<sequence>MKKWLLNADVGEGCDDSLIMPYLDCANICCGAHAGGEAVMQETLALAKMHGVMVGAHPGYADRDNFGRISVPMTFDALTQSVREQILALMEAAKAQQIPVYYVKPHGAMNHDMLQSEAIFSAICAAVAGVSERLALMVPTNAHSEQQEKIAAEYGLTIWWEVFADRAYEPSGLLRPRKYADAMHDSADKIVTQIERIMAEGKIRAVDGSDLEVSEGRTICVHGDHALSVEAVRQWAARH</sequence>
<dbReference type="Pfam" id="PF03746">
    <property type="entry name" value="LamB_YcsF"/>
    <property type="match status" value="1"/>
</dbReference>
<dbReference type="EMBL" id="UHIC01000001">
    <property type="protein sequence ID" value="SUO95012.1"/>
    <property type="molecule type" value="Genomic_DNA"/>
</dbReference>
<dbReference type="Proteomes" id="UP000254601">
    <property type="component" value="Unassembled WGS sequence"/>
</dbReference>
<dbReference type="AlphaFoldDB" id="A0A380MRS7"/>
<dbReference type="Gene3D" id="3.20.20.370">
    <property type="entry name" value="Glycoside hydrolase/deacetylase"/>
    <property type="match status" value="1"/>
</dbReference>
<name>A0A380MRS7_9GAMM</name>
<dbReference type="CDD" id="cd10787">
    <property type="entry name" value="LamB_YcsF_like"/>
    <property type="match status" value="1"/>
</dbReference>
<dbReference type="PANTHER" id="PTHR30292">
    <property type="entry name" value="UNCHARACTERIZED PROTEIN YBGL-RELATED"/>
    <property type="match status" value="1"/>
</dbReference>
<dbReference type="OrthoDB" id="9773478at2"/>
<reference evidence="1 2" key="1">
    <citation type="submission" date="2018-06" db="EMBL/GenBank/DDBJ databases">
        <authorList>
            <consortium name="Pathogen Informatics"/>
            <person name="Doyle S."/>
        </authorList>
    </citation>
    <scope>NUCLEOTIDE SEQUENCE [LARGE SCALE GENOMIC DNA]</scope>
    <source>
        <strain evidence="1 2">NCTC13337</strain>
    </source>
</reference>
<dbReference type="SUPFAM" id="SSF88713">
    <property type="entry name" value="Glycoside hydrolase/deacetylase"/>
    <property type="match status" value="1"/>
</dbReference>
<dbReference type="InterPro" id="IPR011330">
    <property type="entry name" value="Glyco_hydro/deAcase_b/a-brl"/>
</dbReference>